<sequence>NGYRQHFCNAIKKLMCRSDLDEIPVRTLHEFKNILIQQTYRQLPLSFAKMEEKCVLMQISWRVYIFNFSTNLEGPKWGQKNYDQNQQTYIILEQLLNHKLYTNNNNDQNNDIGPLVQLNNQKKKKKPKIFH</sequence>
<evidence type="ECO:0000313" key="1">
    <source>
        <dbReference type="EMBL" id="CAG8849101.1"/>
    </source>
</evidence>
<protein>
    <submittedName>
        <fullName evidence="1">14588_t:CDS:1</fullName>
    </submittedName>
</protein>
<feature type="non-terminal residue" evidence="1">
    <location>
        <position position="131"/>
    </location>
</feature>
<reference evidence="1 2" key="1">
    <citation type="submission" date="2021-06" db="EMBL/GenBank/DDBJ databases">
        <authorList>
            <person name="Kallberg Y."/>
            <person name="Tangrot J."/>
            <person name="Rosling A."/>
        </authorList>
    </citation>
    <scope>NUCLEOTIDE SEQUENCE [LARGE SCALE GENOMIC DNA]</scope>
    <source>
        <strain evidence="1 2">120-4 pot B 10/14</strain>
    </source>
</reference>
<keyword evidence="2" id="KW-1185">Reference proteome</keyword>
<organism evidence="1 2">
    <name type="scientific">Gigaspora margarita</name>
    <dbReference type="NCBI Taxonomy" id="4874"/>
    <lineage>
        <taxon>Eukaryota</taxon>
        <taxon>Fungi</taxon>
        <taxon>Fungi incertae sedis</taxon>
        <taxon>Mucoromycota</taxon>
        <taxon>Glomeromycotina</taxon>
        <taxon>Glomeromycetes</taxon>
        <taxon>Diversisporales</taxon>
        <taxon>Gigasporaceae</taxon>
        <taxon>Gigaspora</taxon>
    </lineage>
</organism>
<name>A0ABN7X6I6_GIGMA</name>
<proteinExistence type="predicted"/>
<feature type="non-terminal residue" evidence="1">
    <location>
        <position position="1"/>
    </location>
</feature>
<dbReference type="EMBL" id="CAJVQB010094808">
    <property type="protein sequence ID" value="CAG8849101.1"/>
    <property type="molecule type" value="Genomic_DNA"/>
</dbReference>
<gene>
    <name evidence="1" type="ORF">GMARGA_LOCUS39523</name>
</gene>
<dbReference type="Proteomes" id="UP000789901">
    <property type="component" value="Unassembled WGS sequence"/>
</dbReference>
<accession>A0ABN7X6I6</accession>
<evidence type="ECO:0000313" key="2">
    <source>
        <dbReference type="Proteomes" id="UP000789901"/>
    </source>
</evidence>
<comment type="caution">
    <text evidence="1">The sequence shown here is derived from an EMBL/GenBank/DDBJ whole genome shotgun (WGS) entry which is preliminary data.</text>
</comment>